<dbReference type="RefSeq" id="WP_144813258.1">
    <property type="nucleotide sequence ID" value="NZ_VNFE01000005.1"/>
</dbReference>
<dbReference type="SFLD" id="SFLDS00003">
    <property type="entry name" value="Haloacid_Dehalogenase"/>
    <property type="match status" value="1"/>
</dbReference>
<protein>
    <submittedName>
        <fullName evidence="1">HAD family phosphatase</fullName>
    </submittedName>
</protein>
<dbReference type="PANTHER" id="PTHR43611">
    <property type="entry name" value="ALPHA-D-GLUCOSE 1-PHOSPHATE PHOSPHATASE"/>
    <property type="match status" value="1"/>
</dbReference>
<dbReference type="SUPFAM" id="SSF56784">
    <property type="entry name" value="HAD-like"/>
    <property type="match status" value="1"/>
</dbReference>
<organism evidence="1 2">
    <name type="scientific">Vreelandella titanicae</name>
    <dbReference type="NCBI Taxonomy" id="664683"/>
    <lineage>
        <taxon>Bacteria</taxon>
        <taxon>Pseudomonadati</taxon>
        <taxon>Pseudomonadota</taxon>
        <taxon>Gammaproteobacteria</taxon>
        <taxon>Oceanospirillales</taxon>
        <taxon>Halomonadaceae</taxon>
        <taxon>Vreelandella</taxon>
    </lineage>
</organism>
<dbReference type="Gene3D" id="1.10.150.240">
    <property type="entry name" value="Putative phosphatase, domain 2"/>
    <property type="match status" value="1"/>
</dbReference>
<dbReference type="Pfam" id="PF00702">
    <property type="entry name" value="Hydrolase"/>
    <property type="match status" value="1"/>
</dbReference>
<evidence type="ECO:0000313" key="2">
    <source>
        <dbReference type="Proteomes" id="UP000317288"/>
    </source>
</evidence>
<comment type="caution">
    <text evidence="1">The sequence shown here is derived from an EMBL/GenBank/DDBJ whole genome shotgun (WGS) entry which is preliminary data.</text>
</comment>
<reference evidence="1 2" key="1">
    <citation type="submission" date="2019-07" db="EMBL/GenBank/DDBJ databases">
        <title>Diversity of Bacteria from Kongsfjorden, Arctic.</title>
        <authorList>
            <person name="Yu Y."/>
        </authorList>
    </citation>
    <scope>NUCLEOTIDE SEQUENCE [LARGE SCALE GENOMIC DNA]</scope>
    <source>
        <strain evidence="1 2">SM1922</strain>
    </source>
</reference>
<dbReference type="CDD" id="cd02603">
    <property type="entry name" value="HAD_sEH-N_like"/>
    <property type="match status" value="1"/>
</dbReference>
<dbReference type="EMBL" id="VNFE01000005">
    <property type="protein sequence ID" value="TVU88654.1"/>
    <property type="molecule type" value="Genomic_DNA"/>
</dbReference>
<dbReference type="PANTHER" id="PTHR43611:SF3">
    <property type="entry name" value="FLAVIN MONONUCLEOTIDE HYDROLASE 1, CHLOROPLATIC"/>
    <property type="match status" value="1"/>
</dbReference>
<dbReference type="InterPro" id="IPR036412">
    <property type="entry name" value="HAD-like_sf"/>
</dbReference>
<dbReference type="SFLD" id="SFLDG01129">
    <property type="entry name" value="C1.5:_HAD__Beta-PGM__Phosphata"/>
    <property type="match status" value="1"/>
</dbReference>
<dbReference type="InterPro" id="IPR023214">
    <property type="entry name" value="HAD_sf"/>
</dbReference>
<dbReference type="NCBIfam" id="TIGR01509">
    <property type="entry name" value="HAD-SF-IA-v3"/>
    <property type="match status" value="1"/>
</dbReference>
<proteinExistence type="predicted"/>
<dbReference type="InterPro" id="IPR006439">
    <property type="entry name" value="HAD-SF_hydro_IA"/>
</dbReference>
<dbReference type="Gene3D" id="3.40.50.1000">
    <property type="entry name" value="HAD superfamily/HAD-like"/>
    <property type="match status" value="1"/>
</dbReference>
<accession>A0A558J521</accession>
<dbReference type="AlphaFoldDB" id="A0A558J521"/>
<dbReference type="Proteomes" id="UP000317288">
    <property type="component" value="Unassembled WGS sequence"/>
</dbReference>
<dbReference type="InterPro" id="IPR023198">
    <property type="entry name" value="PGP-like_dom2"/>
</dbReference>
<name>A0A558J521_9GAMM</name>
<evidence type="ECO:0000313" key="1">
    <source>
        <dbReference type="EMBL" id="TVU88654.1"/>
    </source>
</evidence>
<sequence length="205" mass="23192">MGTSSIKNVVFDVGNVIVRWSPQEIIRLTFDRVEPPELLLKSIFQSETWFDLNKGFLTESEAKSQFQDNLNLSELECERLFYYIKQTQLLLFGSVDLLKRVKAAGYGVYALTDNVTEIVEYLQSTYQFWPLFDGATVSAEVGMLKPDPNIYQSLLKHHNLVAAETVFIDDMLYNVQGAESVGISGVQFVNSEQCEQALKALGLIF</sequence>
<gene>
    <name evidence="1" type="ORF">FQP89_16515</name>
</gene>